<comment type="subcellular location">
    <subcellularLocation>
        <location evidence="1">Mitochondrion</location>
    </subcellularLocation>
</comment>
<dbReference type="GO" id="GO:0003723">
    <property type="term" value="F:RNA binding"/>
    <property type="evidence" value="ECO:0007669"/>
    <property type="project" value="UniProtKB-UniRule"/>
</dbReference>
<evidence type="ECO:0000256" key="6">
    <source>
        <dbReference type="ARBA" id="ARBA00022884"/>
    </source>
</evidence>
<feature type="binding site" evidence="11">
    <location>
        <position position="273"/>
    </location>
    <ligand>
        <name>S-adenosyl-L-methionine</name>
        <dbReference type="ChEBI" id="CHEBI:59789"/>
    </ligand>
</feature>
<dbReference type="InterPro" id="IPR001678">
    <property type="entry name" value="MeTrfase_RsmB-F_NOP2_dom"/>
</dbReference>
<dbReference type="OrthoDB" id="427002at2759"/>
<dbReference type="PANTHER" id="PTHR22808:SF3">
    <property type="entry name" value="5-METHYLCYTOSINE RRNA METHYLTRANSFERASE NSUN4"/>
    <property type="match status" value="1"/>
</dbReference>
<keyword evidence="2" id="KW-0698">rRNA processing</keyword>
<keyword evidence="5 11" id="KW-0949">S-adenosyl-L-methionine</keyword>
<evidence type="ECO:0000256" key="1">
    <source>
        <dbReference type="ARBA" id="ARBA00004173"/>
    </source>
</evidence>
<keyword evidence="3 11" id="KW-0489">Methyltransferase</keyword>
<evidence type="ECO:0000256" key="3">
    <source>
        <dbReference type="ARBA" id="ARBA00022603"/>
    </source>
</evidence>
<evidence type="ECO:0000313" key="14">
    <source>
        <dbReference type="Proteomes" id="UP000053317"/>
    </source>
</evidence>
<proteinExistence type="inferred from homology"/>
<dbReference type="GO" id="GO:0005762">
    <property type="term" value="C:mitochondrial large ribosomal subunit"/>
    <property type="evidence" value="ECO:0007669"/>
    <property type="project" value="TreeGrafter"/>
</dbReference>
<gene>
    <name evidence="13" type="ORF">UCRPC4_g02160</name>
</gene>
<evidence type="ECO:0000256" key="10">
    <source>
        <dbReference type="ARBA" id="ARBA00049302"/>
    </source>
</evidence>
<dbReference type="PANTHER" id="PTHR22808">
    <property type="entry name" value="NCL1 YEAST -RELATED NOL1/NOP2/FMU SUN DOMAIN-CONTAINING"/>
    <property type="match status" value="1"/>
</dbReference>
<keyword evidence="6 11" id="KW-0694">RNA-binding</keyword>
<dbReference type="GO" id="GO:0008173">
    <property type="term" value="F:RNA methyltransferase activity"/>
    <property type="evidence" value="ECO:0007669"/>
    <property type="project" value="InterPro"/>
</dbReference>
<evidence type="ECO:0000256" key="11">
    <source>
        <dbReference type="PROSITE-ProRule" id="PRU01023"/>
    </source>
</evidence>
<sequence length="413" mass="45533">MRSAMPTKAERKQLEGAVSAFHSHYASSRNWGAERWDNTLYQALAQPTCYALLVNLFAPRSRLEDLLRKSQIPTSQLRQVKLPVLNLPKLEVPLSQLILYEHLSQNDSESANEKTESTDQELEAKFLFPPPAPIPSRADRSKSLLSHWNMDAASGLAAYMLAVRPGDRVLDLCAAPGGKSVSLAQLLFPQKHADFHLPTGDGTQANAPVTGCLHSNEVDVSRNKRLAANLRSYIPGCLFEEGHVKVLRLDGTDSKALQQLPLGPGGYDKVLLDAPCSSERHIIHAYDKASSVGRIAEEMARWRPGSSRNLAKVQAALLMTALRAARTGGRVVYSTCSIESGENDGVIRKVLDLLEKERRKYGLKWKLQFGTETDEALDKLTEVTEFGRIALPDHKSGAKWGPLYFCVITKIGA</sequence>
<comment type="caution">
    <text evidence="13">The sequence shown here is derived from an EMBL/GenBank/DDBJ whole genome shotgun (WGS) entry which is preliminary data.</text>
</comment>
<protein>
    <recommendedName>
        <fullName evidence="9">NOL1/NOP2/Sun domain family member 4</fullName>
    </recommendedName>
</protein>
<reference evidence="13 14" key="1">
    <citation type="submission" date="2015-05" db="EMBL/GenBank/DDBJ databases">
        <title>Distinctive expansion of gene families associated with plant cell wall degradation and secondary metabolism in the genomes of grapevine trunk pathogens.</title>
        <authorList>
            <person name="Lawrence D.P."/>
            <person name="Travadon R."/>
            <person name="Rolshausen P.E."/>
            <person name="Baumgartner K."/>
        </authorList>
    </citation>
    <scope>NUCLEOTIDE SEQUENCE [LARGE SCALE GENOMIC DNA]</scope>
    <source>
        <strain evidence="13">UCRPC4</strain>
    </source>
</reference>
<dbReference type="InterPro" id="IPR029063">
    <property type="entry name" value="SAM-dependent_MTases_sf"/>
</dbReference>
<feature type="binding site" evidence="11">
    <location>
        <position position="250"/>
    </location>
    <ligand>
        <name>S-adenosyl-L-methionine</name>
        <dbReference type="ChEBI" id="CHEBI:59789"/>
    </ligand>
</feature>
<feature type="binding site" evidence="11">
    <location>
        <begin position="173"/>
        <end position="179"/>
    </location>
    <ligand>
        <name>S-adenosyl-L-methionine</name>
        <dbReference type="ChEBI" id="CHEBI:59789"/>
    </ligand>
</feature>
<evidence type="ECO:0000256" key="8">
    <source>
        <dbReference type="ARBA" id="ARBA00023128"/>
    </source>
</evidence>
<evidence type="ECO:0000256" key="2">
    <source>
        <dbReference type="ARBA" id="ARBA00022552"/>
    </source>
</evidence>
<feature type="binding site" evidence="11">
    <location>
        <position position="217"/>
    </location>
    <ligand>
        <name>S-adenosyl-L-methionine</name>
        <dbReference type="ChEBI" id="CHEBI:59789"/>
    </ligand>
</feature>
<dbReference type="Proteomes" id="UP000053317">
    <property type="component" value="Unassembled WGS sequence"/>
</dbReference>
<dbReference type="InterPro" id="IPR023267">
    <property type="entry name" value="RCMT"/>
</dbReference>
<keyword evidence="4 11" id="KW-0808">Transferase</keyword>
<dbReference type="Pfam" id="PF01189">
    <property type="entry name" value="Methyltr_RsmB-F"/>
    <property type="match status" value="1"/>
</dbReference>
<dbReference type="GO" id="GO:0031167">
    <property type="term" value="P:rRNA methylation"/>
    <property type="evidence" value="ECO:0007669"/>
    <property type="project" value="TreeGrafter"/>
</dbReference>
<evidence type="ECO:0000256" key="7">
    <source>
        <dbReference type="ARBA" id="ARBA00022946"/>
    </source>
</evidence>
<dbReference type="InterPro" id="IPR049560">
    <property type="entry name" value="MeTrfase_RsmB-F_NOP2_cat"/>
</dbReference>
<accession>A0A0G2ERZ9</accession>
<dbReference type="EMBL" id="LCWF01000051">
    <property type="protein sequence ID" value="KKY25014.1"/>
    <property type="molecule type" value="Genomic_DNA"/>
</dbReference>
<keyword evidence="7" id="KW-0809">Transit peptide</keyword>
<keyword evidence="8" id="KW-0496">Mitochondrion</keyword>
<keyword evidence="14" id="KW-1185">Reference proteome</keyword>
<evidence type="ECO:0000313" key="13">
    <source>
        <dbReference type="EMBL" id="KKY25014.1"/>
    </source>
</evidence>
<evidence type="ECO:0000256" key="4">
    <source>
        <dbReference type="ARBA" id="ARBA00022679"/>
    </source>
</evidence>
<comment type="similarity">
    <text evidence="11">Belongs to the class I-like SAM-binding methyltransferase superfamily. RsmB/NOP family.</text>
</comment>
<dbReference type="PRINTS" id="PR02008">
    <property type="entry name" value="RCMTFAMILY"/>
</dbReference>
<dbReference type="PROSITE" id="PS51686">
    <property type="entry name" value="SAM_MT_RSMB_NOP"/>
    <property type="match status" value="1"/>
</dbReference>
<dbReference type="Gene3D" id="3.40.50.150">
    <property type="entry name" value="Vaccinia Virus protein VP39"/>
    <property type="match status" value="1"/>
</dbReference>
<feature type="active site" description="Nucleophile" evidence="11">
    <location>
        <position position="336"/>
    </location>
</feature>
<evidence type="ECO:0000259" key="12">
    <source>
        <dbReference type="PROSITE" id="PS51686"/>
    </source>
</evidence>
<organism evidence="13 14">
    <name type="scientific">Phaeomoniella chlamydospora</name>
    <name type="common">Phaeoacremonium chlamydosporum</name>
    <dbReference type="NCBI Taxonomy" id="158046"/>
    <lineage>
        <taxon>Eukaryota</taxon>
        <taxon>Fungi</taxon>
        <taxon>Dikarya</taxon>
        <taxon>Ascomycota</taxon>
        <taxon>Pezizomycotina</taxon>
        <taxon>Eurotiomycetes</taxon>
        <taxon>Chaetothyriomycetidae</taxon>
        <taxon>Phaeomoniellales</taxon>
        <taxon>Phaeomoniellaceae</taxon>
        <taxon>Phaeomoniella</taxon>
    </lineage>
</organism>
<evidence type="ECO:0000256" key="5">
    <source>
        <dbReference type="ARBA" id="ARBA00022691"/>
    </source>
</evidence>
<evidence type="ECO:0000256" key="9">
    <source>
        <dbReference type="ARBA" id="ARBA00042050"/>
    </source>
</evidence>
<comment type="catalytic activity">
    <reaction evidence="10">
        <text>a cytidine in rRNA + S-adenosyl-L-methionine = a 5-methylcytidine in rRNA + S-adenosyl-L-homocysteine + H(+)</text>
        <dbReference type="Rhea" id="RHEA:61484"/>
        <dbReference type="Rhea" id="RHEA-COMP:15836"/>
        <dbReference type="Rhea" id="RHEA-COMP:15837"/>
        <dbReference type="ChEBI" id="CHEBI:15378"/>
        <dbReference type="ChEBI" id="CHEBI:57856"/>
        <dbReference type="ChEBI" id="CHEBI:59789"/>
        <dbReference type="ChEBI" id="CHEBI:74483"/>
        <dbReference type="ChEBI" id="CHEBI:82748"/>
    </reaction>
</comment>
<feature type="domain" description="SAM-dependent MTase RsmB/NOP-type" evidence="12">
    <location>
        <begin position="68"/>
        <end position="411"/>
    </location>
</feature>
<name>A0A0G2ERZ9_PHACM</name>
<reference evidence="13 14" key="2">
    <citation type="submission" date="2015-05" db="EMBL/GenBank/DDBJ databases">
        <authorList>
            <person name="Morales-Cruz A."/>
            <person name="Amrine K.C."/>
            <person name="Cantu D."/>
        </authorList>
    </citation>
    <scope>NUCLEOTIDE SEQUENCE [LARGE SCALE GENOMIC DNA]</scope>
    <source>
        <strain evidence="13">UCRPC4</strain>
    </source>
</reference>
<dbReference type="SUPFAM" id="SSF53335">
    <property type="entry name" value="S-adenosyl-L-methionine-dependent methyltransferases"/>
    <property type="match status" value="1"/>
</dbReference>
<dbReference type="AlphaFoldDB" id="A0A0G2ERZ9"/>